<keyword evidence="2" id="KW-1185">Reference proteome</keyword>
<evidence type="ECO:0000313" key="2">
    <source>
        <dbReference type="Proteomes" id="UP001239111"/>
    </source>
</evidence>
<organism evidence="1 2">
    <name type="scientific">Eretmocerus hayati</name>
    <dbReference type="NCBI Taxonomy" id="131215"/>
    <lineage>
        <taxon>Eukaryota</taxon>
        <taxon>Metazoa</taxon>
        <taxon>Ecdysozoa</taxon>
        <taxon>Arthropoda</taxon>
        <taxon>Hexapoda</taxon>
        <taxon>Insecta</taxon>
        <taxon>Pterygota</taxon>
        <taxon>Neoptera</taxon>
        <taxon>Endopterygota</taxon>
        <taxon>Hymenoptera</taxon>
        <taxon>Apocrita</taxon>
        <taxon>Proctotrupomorpha</taxon>
        <taxon>Chalcidoidea</taxon>
        <taxon>Aphelinidae</taxon>
        <taxon>Aphelininae</taxon>
        <taxon>Eretmocerus</taxon>
    </lineage>
</organism>
<protein>
    <submittedName>
        <fullName evidence="1">Uncharacterized protein</fullName>
    </submittedName>
</protein>
<dbReference type="Proteomes" id="UP001239111">
    <property type="component" value="Chromosome 2"/>
</dbReference>
<dbReference type="EMBL" id="CM056742">
    <property type="protein sequence ID" value="KAJ8677480.1"/>
    <property type="molecule type" value="Genomic_DNA"/>
</dbReference>
<gene>
    <name evidence="1" type="ORF">QAD02_013267</name>
</gene>
<accession>A0ACC2P248</accession>
<proteinExistence type="predicted"/>
<evidence type="ECO:0000313" key="1">
    <source>
        <dbReference type="EMBL" id="KAJ8677480.1"/>
    </source>
</evidence>
<reference evidence="1" key="1">
    <citation type="submission" date="2023-04" db="EMBL/GenBank/DDBJ databases">
        <title>A chromosome-level genome assembly of the parasitoid wasp Eretmocerus hayati.</title>
        <authorList>
            <person name="Zhong Y."/>
            <person name="Liu S."/>
            <person name="Liu Y."/>
        </authorList>
    </citation>
    <scope>NUCLEOTIDE SEQUENCE</scope>
    <source>
        <strain evidence="1">ZJU_SS_LIU_2023</strain>
    </source>
</reference>
<sequence>MFPDSDIAEKFSMDEDKLGYVITHGFGPFFQSELTDFIRLLDFGTVDFDESFNRIFHQSQMDLLVRYCFSNPVETRYLSSTFLGHSTARDLLVAFINVFKELGINLGKILQIEPDSLNVIKEFLKDSWRLFERIRDQP</sequence>
<name>A0ACC2P248_9HYME</name>
<comment type="caution">
    <text evidence="1">The sequence shown here is derived from an EMBL/GenBank/DDBJ whole genome shotgun (WGS) entry which is preliminary data.</text>
</comment>